<dbReference type="EMBL" id="BQXH01000003">
    <property type="protein sequence ID" value="GKS80700.1"/>
    <property type="molecule type" value="Genomic_DNA"/>
</dbReference>
<sequence>MSRVIDLTGQRFGRLTVVQFYQRKNGRTFWKCQCTCGNQTISRADALKSGSVKSCGCFAKEKHKLDFEKFARSKRQKNDLKENTDLTNLVDKPQSNSLSGIRGVCFSKGEQLWIATLNLKGKNILHKRFKNKQDAINARKEAEEKYFKPILEKYKNSHSCQSD</sequence>
<dbReference type="RefSeq" id="WP_244054481.1">
    <property type="nucleotide sequence ID" value="NZ_BQXH01000003.1"/>
</dbReference>
<comment type="caution">
    <text evidence="1">The sequence shown here is derived from an EMBL/GenBank/DDBJ whole genome shotgun (WGS) entry which is preliminary data.</text>
</comment>
<name>A0ABQ5JI92_9LACO</name>
<proteinExistence type="predicted"/>
<gene>
    <name evidence="1" type="ORF">LPAF129_03850</name>
</gene>
<accession>A0ABQ5JI92</accession>
<keyword evidence="2" id="KW-1185">Reference proteome</keyword>
<reference evidence="1" key="1">
    <citation type="journal article" date="2022" name="Int. J. Syst. Evol. Microbiol.">
        <title>A novel species of lactic acid bacteria, Ligilactobacillus pabuli sp. nov., isolated from alfalfa silage.</title>
        <authorList>
            <person name="Tohno M."/>
            <person name="Tanizawa Y."/>
            <person name="Sawada H."/>
            <person name="Sakamoto M."/>
            <person name="Ohkuma M."/>
            <person name="Kobayashi H."/>
        </authorList>
    </citation>
    <scope>NUCLEOTIDE SEQUENCE</scope>
    <source>
        <strain evidence="1">AF129</strain>
    </source>
</reference>
<organism evidence="1 2">
    <name type="scientific">Ligilactobacillus pabuli</name>
    <dbReference type="NCBI Taxonomy" id="2886039"/>
    <lineage>
        <taxon>Bacteria</taxon>
        <taxon>Bacillati</taxon>
        <taxon>Bacillota</taxon>
        <taxon>Bacilli</taxon>
        <taxon>Lactobacillales</taxon>
        <taxon>Lactobacillaceae</taxon>
        <taxon>Ligilactobacillus</taxon>
    </lineage>
</organism>
<dbReference type="Gene3D" id="1.20.5.2050">
    <property type="match status" value="1"/>
</dbReference>
<dbReference type="Proteomes" id="UP001055149">
    <property type="component" value="Unassembled WGS sequence"/>
</dbReference>
<evidence type="ECO:0000313" key="1">
    <source>
        <dbReference type="EMBL" id="GKS80700.1"/>
    </source>
</evidence>
<protein>
    <submittedName>
        <fullName evidence="1">AP2 domain-containing protein</fullName>
    </submittedName>
</protein>
<evidence type="ECO:0000313" key="2">
    <source>
        <dbReference type="Proteomes" id="UP001055149"/>
    </source>
</evidence>